<dbReference type="Gramene" id="PGSC0003DMT400040393">
    <property type="protein sequence ID" value="PGSC0003DMT400040393"/>
    <property type="gene ID" value="PGSC0003DMG400015642"/>
</dbReference>
<sequence>MIGAAVGQSAVMGGRQPIPLTSDPNNLPTVHNLLSEEKMKSNKGNCASLLKLLHMNSLNNDKAQVKDIHDQGTSRQTITEMQCRDEQKSHSQTYTTWELSIITSCNINLDIEEHTLMDKDKLEDENMNIVAYANLQNRTKEVNVRPNGEYQSIVKWTKEETSATSQGDIFPRPLQIECVDGTHISEQEELLALAYCEQANKAHGNQQRALSTPADTRLILFVDTHQSFPMQMFHELVTHPWVNKENQINVAQQERAKVEEQDECDDQNNLIEVCIEARLST</sequence>
<dbReference type="HOGENOM" id="CLU_991802_0_0_1"/>
<dbReference type="EnsemblPlants" id="PGSC0003DMT400040393">
    <property type="protein sequence ID" value="PGSC0003DMT400040393"/>
    <property type="gene ID" value="PGSC0003DMG400015642"/>
</dbReference>
<dbReference type="AlphaFoldDB" id="M1B9U3"/>
<evidence type="ECO:0000313" key="2">
    <source>
        <dbReference type="EnsemblPlants" id="PGSC0003DMT400040393"/>
    </source>
</evidence>
<reference evidence="2" key="2">
    <citation type="submission" date="2015-06" db="UniProtKB">
        <authorList>
            <consortium name="EnsemblPlants"/>
        </authorList>
    </citation>
    <scope>IDENTIFICATION</scope>
    <source>
        <strain evidence="2">DM1-3 516 R44</strain>
    </source>
</reference>
<feature type="coiled-coil region" evidence="1">
    <location>
        <begin position="241"/>
        <end position="270"/>
    </location>
</feature>
<name>M1B9U3_SOLTU</name>
<evidence type="ECO:0000313" key="3">
    <source>
        <dbReference type="Proteomes" id="UP000011115"/>
    </source>
</evidence>
<protein>
    <submittedName>
        <fullName evidence="2">Uncharacterized protein</fullName>
    </submittedName>
</protein>
<proteinExistence type="predicted"/>
<evidence type="ECO:0000256" key="1">
    <source>
        <dbReference type="SAM" id="Coils"/>
    </source>
</evidence>
<keyword evidence="3" id="KW-1185">Reference proteome</keyword>
<dbReference type="InParanoid" id="M1B9U3"/>
<accession>M1B9U3</accession>
<dbReference type="Proteomes" id="UP000011115">
    <property type="component" value="Unassembled WGS sequence"/>
</dbReference>
<organism evidence="2 3">
    <name type="scientific">Solanum tuberosum</name>
    <name type="common">Potato</name>
    <dbReference type="NCBI Taxonomy" id="4113"/>
    <lineage>
        <taxon>Eukaryota</taxon>
        <taxon>Viridiplantae</taxon>
        <taxon>Streptophyta</taxon>
        <taxon>Embryophyta</taxon>
        <taxon>Tracheophyta</taxon>
        <taxon>Spermatophyta</taxon>
        <taxon>Magnoliopsida</taxon>
        <taxon>eudicotyledons</taxon>
        <taxon>Gunneridae</taxon>
        <taxon>Pentapetalae</taxon>
        <taxon>asterids</taxon>
        <taxon>lamiids</taxon>
        <taxon>Solanales</taxon>
        <taxon>Solanaceae</taxon>
        <taxon>Solanoideae</taxon>
        <taxon>Solaneae</taxon>
        <taxon>Solanum</taxon>
    </lineage>
</organism>
<dbReference type="PaxDb" id="4113-PGSC0003DMT400040393"/>
<keyword evidence="1" id="KW-0175">Coiled coil</keyword>
<reference evidence="3" key="1">
    <citation type="journal article" date="2011" name="Nature">
        <title>Genome sequence and analysis of the tuber crop potato.</title>
        <authorList>
            <consortium name="The Potato Genome Sequencing Consortium"/>
        </authorList>
    </citation>
    <scope>NUCLEOTIDE SEQUENCE [LARGE SCALE GENOMIC DNA]</scope>
    <source>
        <strain evidence="3">cv. DM1-3 516 R44</strain>
    </source>
</reference>